<dbReference type="Pfam" id="PF01239">
    <property type="entry name" value="PPTA"/>
    <property type="match status" value="3"/>
</dbReference>
<dbReference type="InterPro" id="IPR002088">
    <property type="entry name" value="Prenyl_trans_a"/>
</dbReference>
<reference evidence="5" key="1">
    <citation type="submission" date="2019-08" db="EMBL/GenBank/DDBJ databases">
        <title>The improved chromosome-level genome for the pearl oyster Pinctada fucata martensii using PacBio sequencing and Hi-C.</title>
        <authorList>
            <person name="Zheng Z."/>
        </authorList>
    </citation>
    <scope>NUCLEOTIDE SEQUENCE</scope>
    <source>
        <strain evidence="5">ZZ-2019</strain>
        <tissue evidence="5">Adductor muscle</tissue>
    </source>
</reference>
<dbReference type="EMBL" id="VSWD01000007">
    <property type="protein sequence ID" value="KAK3096488.1"/>
    <property type="molecule type" value="Genomic_DNA"/>
</dbReference>
<comment type="similarity">
    <text evidence="1">Belongs to the protein prenyltransferase subunit alpha family.</text>
</comment>
<dbReference type="Proteomes" id="UP001186944">
    <property type="component" value="Unassembled WGS sequence"/>
</dbReference>
<accession>A0AA88Y1Y3</accession>
<keyword evidence="3" id="KW-0808">Transferase</keyword>
<gene>
    <name evidence="5" type="ORF">FSP39_000644</name>
</gene>
<dbReference type="GO" id="GO:0005737">
    <property type="term" value="C:cytoplasm"/>
    <property type="evidence" value="ECO:0007669"/>
    <property type="project" value="TreeGrafter"/>
</dbReference>
<dbReference type="SUPFAM" id="SSF48439">
    <property type="entry name" value="Protein prenylyltransferase"/>
    <property type="match status" value="1"/>
</dbReference>
<protein>
    <recommendedName>
        <fullName evidence="7">Protein prenyltransferase alpha subunit repeat-containing protein 1</fullName>
    </recommendedName>
</protein>
<keyword evidence="2" id="KW-0637">Prenyltransferase</keyword>
<keyword evidence="4" id="KW-0677">Repeat</keyword>
<comment type="caution">
    <text evidence="5">The sequence shown here is derived from an EMBL/GenBank/DDBJ whole genome shotgun (WGS) entry which is preliminary data.</text>
</comment>
<evidence type="ECO:0000256" key="1">
    <source>
        <dbReference type="ARBA" id="ARBA00006734"/>
    </source>
</evidence>
<evidence type="ECO:0000256" key="4">
    <source>
        <dbReference type="ARBA" id="ARBA00022737"/>
    </source>
</evidence>
<evidence type="ECO:0008006" key="7">
    <source>
        <dbReference type="Google" id="ProtNLM"/>
    </source>
</evidence>
<dbReference type="Gene3D" id="1.25.40.120">
    <property type="entry name" value="Protein prenylyltransferase"/>
    <property type="match status" value="2"/>
</dbReference>
<evidence type="ECO:0000256" key="3">
    <source>
        <dbReference type="ARBA" id="ARBA00022679"/>
    </source>
</evidence>
<evidence type="ECO:0000313" key="6">
    <source>
        <dbReference type="Proteomes" id="UP001186944"/>
    </source>
</evidence>
<evidence type="ECO:0000256" key="2">
    <source>
        <dbReference type="ARBA" id="ARBA00022602"/>
    </source>
</evidence>
<dbReference type="GO" id="GO:0008318">
    <property type="term" value="F:protein prenyltransferase activity"/>
    <property type="evidence" value="ECO:0007669"/>
    <property type="project" value="InterPro"/>
</dbReference>
<dbReference type="PANTHER" id="PTHR11129">
    <property type="entry name" value="PROTEIN FARNESYLTRANSFERASE ALPHA SUBUNIT/RAB GERANYLGERANYL TRANSFERASE ALPHA SUBUNIT"/>
    <property type="match status" value="1"/>
</dbReference>
<dbReference type="AlphaFoldDB" id="A0AA88Y1Y3"/>
<keyword evidence="6" id="KW-1185">Reference proteome</keyword>
<evidence type="ECO:0000313" key="5">
    <source>
        <dbReference type="EMBL" id="KAK3096488.1"/>
    </source>
</evidence>
<sequence>MTNAPSPLSPYSPTGNLRRIITDTDTDEFASLTKLLSLDEYDFLPVKEPKHNRSPLVLQEHKLGLEAWSVKILFQYAYNRLFAWRNNESQSKFIDPQELQSLSRAVVLVNPECSTAWNIRKELVDNGDLSVSDDLRLGALVLSKHPKSPETFSHSLIDQKKTHLVIVHCTIVVFHRVLVAIIVQGVGQFTRTFVNMDAIDINVEAGLHNLPENRQGLNIPAMQNSFHEHMQRELTVCKCAAEKYSCNYNAWSHRIWVMQNCFNCSVQVLLAELQSTEVWVKKHVSDHSGFHYRQFLLSTIQQSADCLMEQFSMNHRNLLQKEMNLLIDLIKTCPGHEALWYHRKYVFHAMCKSCDPAAVIEISDSTKDEKDMSSTNCQKRTKLENEKQVMLLKEIDLVTKYDLSSKDKWHCGIAQKYLDWIQKCCRA</sequence>
<name>A0AA88Y1Y3_PINIB</name>
<proteinExistence type="inferred from homology"/>
<dbReference type="PANTHER" id="PTHR11129:SF3">
    <property type="entry name" value="PROTEIN PRENYLTRANSFERASE ALPHA SUBUNIT REPEAT-CONTAINING PROTEIN 1"/>
    <property type="match status" value="1"/>
</dbReference>
<organism evidence="5 6">
    <name type="scientific">Pinctada imbricata</name>
    <name type="common">Atlantic pearl-oyster</name>
    <name type="synonym">Pinctada martensii</name>
    <dbReference type="NCBI Taxonomy" id="66713"/>
    <lineage>
        <taxon>Eukaryota</taxon>
        <taxon>Metazoa</taxon>
        <taxon>Spiralia</taxon>
        <taxon>Lophotrochozoa</taxon>
        <taxon>Mollusca</taxon>
        <taxon>Bivalvia</taxon>
        <taxon>Autobranchia</taxon>
        <taxon>Pteriomorphia</taxon>
        <taxon>Pterioida</taxon>
        <taxon>Pterioidea</taxon>
        <taxon>Pteriidae</taxon>
        <taxon>Pinctada</taxon>
    </lineage>
</organism>